<name>A0A067T6Q8_GALM3</name>
<evidence type="ECO:0000313" key="2">
    <source>
        <dbReference type="EMBL" id="KDR74703.1"/>
    </source>
</evidence>
<dbReference type="Proteomes" id="UP000027222">
    <property type="component" value="Unassembled WGS sequence"/>
</dbReference>
<dbReference type="EMBL" id="KL142382">
    <property type="protein sequence ID" value="KDR74703.1"/>
    <property type="molecule type" value="Genomic_DNA"/>
</dbReference>
<reference evidence="3" key="1">
    <citation type="journal article" date="2014" name="Proc. Natl. Acad. Sci. U.S.A.">
        <title>Extensive sampling of basidiomycete genomes demonstrates inadequacy of the white-rot/brown-rot paradigm for wood decay fungi.</title>
        <authorList>
            <person name="Riley R."/>
            <person name="Salamov A.A."/>
            <person name="Brown D.W."/>
            <person name="Nagy L.G."/>
            <person name="Floudas D."/>
            <person name="Held B.W."/>
            <person name="Levasseur A."/>
            <person name="Lombard V."/>
            <person name="Morin E."/>
            <person name="Otillar R."/>
            <person name="Lindquist E.A."/>
            <person name="Sun H."/>
            <person name="LaButti K.M."/>
            <person name="Schmutz J."/>
            <person name="Jabbour D."/>
            <person name="Luo H."/>
            <person name="Baker S.E."/>
            <person name="Pisabarro A.G."/>
            <person name="Walton J.D."/>
            <person name="Blanchette R.A."/>
            <person name="Henrissat B."/>
            <person name="Martin F."/>
            <person name="Cullen D."/>
            <person name="Hibbett D.S."/>
            <person name="Grigoriev I.V."/>
        </authorList>
    </citation>
    <scope>NUCLEOTIDE SEQUENCE [LARGE SCALE GENOMIC DNA]</scope>
    <source>
        <strain evidence="3">CBS 339.88</strain>
    </source>
</reference>
<feature type="region of interest" description="Disordered" evidence="1">
    <location>
        <begin position="97"/>
        <end position="119"/>
    </location>
</feature>
<gene>
    <name evidence="2" type="ORF">GALMADRAFT_560766</name>
</gene>
<dbReference type="HOGENOM" id="CLU_1749777_0_0_1"/>
<dbReference type="AlphaFoldDB" id="A0A067T6Q8"/>
<organism evidence="2 3">
    <name type="scientific">Galerina marginata (strain CBS 339.88)</name>
    <dbReference type="NCBI Taxonomy" id="685588"/>
    <lineage>
        <taxon>Eukaryota</taxon>
        <taxon>Fungi</taxon>
        <taxon>Dikarya</taxon>
        <taxon>Basidiomycota</taxon>
        <taxon>Agaricomycotina</taxon>
        <taxon>Agaricomycetes</taxon>
        <taxon>Agaricomycetidae</taxon>
        <taxon>Agaricales</taxon>
        <taxon>Agaricineae</taxon>
        <taxon>Strophariaceae</taxon>
        <taxon>Galerina</taxon>
    </lineage>
</organism>
<keyword evidence="3" id="KW-1185">Reference proteome</keyword>
<evidence type="ECO:0000313" key="3">
    <source>
        <dbReference type="Proteomes" id="UP000027222"/>
    </source>
</evidence>
<protein>
    <submittedName>
        <fullName evidence="2">Uncharacterized protein</fullName>
    </submittedName>
</protein>
<sequence length="149" mass="16953">MCLASEVRTDQEVHCTTIPCPHPARPPPNQHRHEHRKPVIEHLTPSLGSSPRLDNQPANLGTRRILRCWMTPPPQRRCSSGDQTDYRIFILSLPTLKNITGPRQPAPEPKSKPLQRQHPRCGRLHDVALVVEPRDCRYMLGKFVGGLRT</sequence>
<evidence type="ECO:0000256" key="1">
    <source>
        <dbReference type="SAM" id="MobiDB-lite"/>
    </source>
</evidence>
<proteinExistence type="predicted"/>
<accession>A0A067T6Q8</accession>